<evidence type="ECO:0000313" key="8">
    <source>
        <dbReference type="Proteomes" id="UP000092600"/>
    </source>
</evidence>
<dbReference type="GO" id="GO:0005524">
    <property type="term" value="F:ATP binding"/>
    <property type="evidence" value="ECO:0007669"/>
    <property type="project" value="InterPro"/>
</dbReference>
<feature type="domain" description="Protein kinase" evidence="6">
    <location>
        <begin position="1"/>
        <end position="251"/>
    </location>
</feature>
<evidence type="ECO:0000259" key="6">
    <source>
        <dbReference type="PROSITE" id="PS50011"/>
    </source>
</evidence>
<dbReference type="InterPro" id="IPR011009">
    <property type="entry name" value="Kinase-like_dom_sf"/>
</dbReference>
<keyword evidence="7" id="KW-0808">Transferase</keyword>
<proteinExistence type="predicted"/>
<dbReference type="Gene3D" id="1.10.510.10">
    <property type="entry name" value="Transferase(Phosphotransferase) domain 1"/>
    <property type="match status" value="1"/>
</dbReference>
<dbReference type="InterPro" id="IPR008271">
    <property type="entry name" value="Ser/Thr_kinase_AS"/>
</dbReference>
<comment type="subcellular location">
    <subcellularLocation>
        <location evidence="1">Membrane</location>
        <topology evidence="1">Single-pass membrane protein</topology>
    </subcellularLocation>
</comment>
<comment type="caution">
    <text evidence="7">The sequence shown here is derived from an EMBL/GenBank/DDBJ whole genome shotgun (WGS) entry which is preliminary data.</text>
</comment>
<name>A0A199W329_ANACO</name>
<evidence type="ECO:0000256" key="5">
    <source>
        <dbReference type="ARBA" id="ARBA00023136"/>
    </source>
</evidence>
<dbReference type="InterPro" id="IPR000719">
    <property type="entry name" value="Prot_kinase_dom"/>
</dbReference>
<dbReference type="FunFam" id="1.10.510.10:FF:000621">
    <property type="entry name" value="Serine/threonine-protein kinase"/>
    <property type="match status" value="1"/>
</dbReference>
<dbReference type="GO" id="GO:0030246">
    <property type="term" value="F:carbohydrate binding"/>
    <property type="evidence" value="ECO:0007669"/>
    <property type="project" value="UniProtKB-KW"/>
</dbReference>
<dbReference type="GO" id="GO:0016020">
    <property type="term" value="C:membrane"/>
    <property type="evidence" value="ECO:0007669"/>
    <property type="project" value="UniProtKB-SubCell"/>
</dbReference>
<keyword evidence="4" id="KW-1133">Transmembrane helix</keyword>
<dbReference type="PANTHER" id="PTHR47974:SF6">
    <property type="entry name" value="NON-SPECIFIC SERINE_THREONINE PROTEIN KINASE"/>
    <property type="match status" value="1"/>
</dbReference>
<keyword evidence="7" id="KW-0430">Lectin</keyword>
<dbReference type="PANTHER" id="PTHR47974">
    <property type="entry name" value="OS07G0415500 PROTEIN"/>
    <property type="match status" value="1"/>
</dbReference>
<dbReference type="SMART" id="SM00220">
    <property type="entry name" value="S_TKc"/>
    <property type="match status" value="1"/>
</dbReference>
<keyword evidence="3" id="KW-0732">Signal</keyword>
<organism evidence="7 8">
    <name type="scientific">Ananas comosus</name>
    <name type="common">Pineapple</name>
    <name type="synonym">Ananas ananas</name>
    <dbReference type="NCBI Taxonomy" id="4615"/>
    <lineage>
        <taxon>Eukaryota</taxon>
        <taxon>Viridiplantae</taxon>
        <taxon>Streptophyta</taxon>
        <taxon>Embryophyta</taxon>
        <taxon>Tracheophyta</taxon>
        <taxon>Spermatophyta</taxon>
        <taxon>Magnoliopsida</taxon>
        <taxon>Liliopsida</taxon>
        <taxon>Poales</taxon>
        <taxon>Bromeliaceae</taxon>
        <taxon>Bromelioideae</taxon>
        <taxon>Ananas</taxon>
    </lineage>
</organism>
<sequence>MHHLNLVRLWGFCAEKDERMLVYEYVSNGSLDKFLFRRPAAAATDAPPRPLLDWNIRYRIALGVARAIAYLHEECLEWVLHCDIKPENILLEDDFCPKVSDFGLSKLATKKDKVTMSRIRGTRGYLAPEWVIQREPITAKADVYSFGMVLLEIVSGRRNFEFQRQSVDSEEWYFPRWAFEKVYVEKNVGEILDPRIMESYDETEHSATVERMVKTAMWCLQDRAETRPSMGKVAKMLEGSVEITEPSKPAIFCDPDE</sequence>
<evidence type="ECO:0000256" key="3">
    <source>
        <dbReference type="ARBA" id="ARBA00022729"/>
    </source>
</evidence>
<accession>A0A199W329</accession>
<keyword evidence="7" id="KW-0418">Kinase</keyword>
<dbReference type="AlphaFoldDB" id="A0A199W329"/>
<evidence type="ECO:0000313" key="7">
    <source>
        <dbReference type="EMBL" id="OAY83305.1"/>
    </source>
</evidence>
<evidence type="ECO:0000256" key="1">
    <source>
        <dbReference type="ARBA" id="ARBA00004167"/>
    </source>
</evidence>
<evidence type="ECO:0000256" key="4">
    <source>
        <dbReference type="ARBA" id="ARBA00022989"/>
    </source>
</evidence>
<reference evidence="7 8" key="1">
    <citation type="journal article" date="2016" name="DNA Res.">
        <title>The draft genome of MD-2 pineapple using hybrid error correction of long reads.</title>
        <authorList>
            <person name="Redwan R.M."/>
            <person name="Saidin A."/>
            <person name="Kumar S.V."/>
        </authorList>
    </citation>
    <scope>NUCLEOTIDE SEQUENCE [LARGE SCALE GENOMIC DNA]</scope>
    <source>
        <strain evidence="8">cv. MD2</strain>
        <tissue evidence="7">Leaf</tissue>
    </source>
</reference>
<dbReference type="SUPFAM" id="SSF56112">
    <property type="entry name" value="Protein kinase-like (PK-like)"/>
    <property type="match status" value="1"/>
</dbReference>
<dbReference type="PROSITE" id="PS50011">
    <property type="entry name" value="PROTEIN_KINASE_DOM"/>
    <property type="match status" value="1"/>
</dbReference>
<dbReference type="PROSITE" id="PS00108">
    <property type="entry name" value="PROTEIN_KINASE_ST"/>
    <property type="match status" value="1"/>
</dbReference>
<dbReference type="Pfam" id="PF00069">
    <property type="entry name" value="Pkinase"/>
    <property type="match status" value="1"/>
</dbReference>
<dbReference type="EMBL" id="LSRQ01000359">
    <property type="protein sequence ID" value="OAY83305.1"/>
    <property type="molecule type" value="Genomic_DNA"/>
</dbReference>
<dbReference type="Gene3D" id="3.30.200.20">
    <property type="entry name" value="Phosphorylase Kinase, domain 1"/>
    <property type="match status" value="1"/>
</dbReference>
<protein>
    <submittedName>
        <fullName evidence="7">G-type lectin S-receptor-like serine/threonine-protein kinase</fullName>
    </submittedName>
</protein>
<dbReference type="Proteomes" id="UP000092600">
    <property type="component" value="Unassembled WGS sequence"/>
</dbReference>
<keyword evidence="5" id="KW-0472">Membrane</keyword>
<gene>
    <name evidence="7" type="ORF">ACMD2_18217</name>
</gene>
<dbReference type="STRING" id="4615.A0A199W329"/>
<keyword evidence="7" id="KW-0675">Receptor</keyword>
<dbReference type="GO" id="GO:0004672">
    <property type="term" value="F:protein kinase activity"/>
    <property type="evidence" value="ECO:0007669"/>
    <property type="project" value="InterPro"/>
</dbReference>
<keyword evidence="2" id="KW-0812">Transmembrane</keyword>
<evidence type="ECO:0000256" key="2">
    <source>
        <dbReference type="ARBA" id="ARBA00022692"/>
    </source>
</evidence>